<feature type="compositionally biased region" description="Basic and acidic residues" evidence="2">
    <location>
        <begin position="344"/>
        <end position="356"/>
    </location>
</feature>
<protein>
    <submittedName>
        <fullName evidence="3">Uncharacterized protein</fullName>
    </submittedName>
</protein>
<dbReference type="AlphaFoldDB" id="A0A7I8VHP9"/>
<dbReference type="PANTHER" id="PTHR43215:SF14">
    <property type="entry name" value="RADIAL SPOKE HEAD 1 HOMOLOG"/>
    <property type="match status" value="1"/>
</dbReference>
<evidence type="ECO:0000256" key="2">
    <source>
        <dbReference type="SAM" id="MobiDB-lite"/>
    </source>
</evidence>
<dbReference type="InterPro" id="IPR003409">
    <property type="entry name" value="MORN"/>
</dbReference>
<name>A0A7I8VHP9_9ANNE</name>
<dbReference type="Proteomes" id="UP000549394">
    <property type="component" value="Unassembled WGS sequence"/>
</dbReference>
<evidence type="ECO:0000256" key="1">
    <source>
        <dbReference type="ARBA" id="ARBA00022737"/>
    </source>
</evidence>
<keyword evidence="4" id="KW-1185">Reference proteome</keyword>
<sequence>MSVKQRYRGETLNLLRNGFGVYQYENEFYRYEGEWKDGMKHGHGKLIMKDGSFYEGEFSKGEIEGHGCRFSALTGNKYSGQFHQGEFHGHGTMYYGDGSVYEGEWSSNKRQGYGIFKCKNNEVYEGYLYDNKRHGEGTMIYENGDRYDGDWVVNMRQGHGEFRMADGSSYDGQFMNDVFNGHGSFNHSSGMIYEGLWINGLPAEMPTKLRFTEELIEVQQGRLFSASVECINDKGNVIEDQNREIHITAGFRLVEVEVKKGKGKKSSTQEKPLFDMIEDFEEKPIDTPFGFRMISYPLTDQLQEEDPEYSRQGTELSEVRETEAVDEQTTEQEQPVEPQPLPADEQKQSDNCDHEGFVVPQGVNNKRTVEGKVFFSDLSLVAAPPMYRPFTYLEEADKQRNRSRDRTPDSLKKEKKKEDETESITSSRPSTRKISRASLNPLDDKFAKPEEYILMAADVTSPSFFGTRLEPAFCRVRVTPAPKLKAKRKPKERGPR</sequence>
<dbReference type="SUPFAM" id="SSF82185">
    <property type="entry name" value="Histone H3 K4-specific methyltransferase SET7/9 N-terminal domain"/>
    <property type="match status" value="2"/>
</dbReference>
<reference evidence="3 4" key="1">
    <citation type="submission" date="2020-08" db="EMBL/GenBank/DDBJ databases">
        <authorList>
            <person name="Hejnol A."/>
        </authorList>
    </citation>
    <scope>NUCLEOTIDE SEQUENCE [LARGE SCALE GENOMIC DNA]</scope>
</reference>
<accession>A0A7I8VHP9</accession>
<dbReference type="Pfam" id="PF02493">
    <property type="entry name" value="MORN"/>
    <property type="match status" value="8"/>
</dbReference>
<keyword evidence="1" id="KW-0677">Repeat</keyword>
<dbReference type="EMBL" id="CAJFCJ010000006">
    <property type="protein sequence ID" value="CAD5115533.1"/>
    <property type="molecule type" value="Genomic_DNA"/>
</dbReference>
<dbReference type="PANTHER" id="PTHR43215">
    <property type="entry name" value="RADIAL SPOKE HEAD 1 HOMOLOG"/>
    <property type="match status" value="1"/>
</dbReference>
<gene>
    <name evidence="3" type="ORF">DGYR_LOCUS4263</name>
</gene>
<feature type="compositionally biased region" description="Basic and acidic residues" evidence="2">
    <location>
        <begin position="397"/>
        <end position="419"/>
    </location>
</feature>
<organism evidence="3 4">
    <name type="scientific">Dimorphilus gyrociliatus</name>
    <dbReference type="NCBI Taxonomy" id="2664684"/>
    <lineage>
        <taxon>Eukaryota</taxon>
        <taxon>Metazoa</taxon>
        <taxon>Spiralia</taxon>
        <taxon>Lophotrochozoa</taxon>
        <taxon>Annelida</taxon>
        <taxon>Polychaeta</taxon>
        <taxon>Polychaeta incertae sedis</taxon>
        <taxon>Dinophilidae</taxon>
        <taxon>Dimorphilus</taxon>
    </lineage>
</organism>
<dbReference type="SMART" id="SM00698">
    <property type="entry name" value="MORN"/>
    <property type="match status" value="8"/>
</dbReference>
<comment type="caution">
    <text evidence="3">The sequence shown here is derived from an EMBL/GenBank/DDBJ whole genome shotgun (WGS) entry which is preliminary data.</text>
</comment>
<feature type="region of interest" description="Disordered" evidence="2">
    <location>
        <begin position="300"/>
        <end position="359"/>
    </location>
</feature>
<proteinExistence type="predicted"/>
<dbReference type="OrthoDB" id="423343at2759"/>
<evidence type="ECO:0000313" key="4">
    <source>
        <dbReference type="Proteomes" id="UP000549394"/>
    </source>
</evidence>
<feature type="region of interest" description="Disordered" evidence="2">
    <location>
        <begin position="397"/>
        <end position="442"/>
    </location>
</feature>
<dbReference type="Gene3D" id="2.20.110.10">
    <property type="entry name" value="Histone H3 K4-specific methyltransferase SET7/9 N-terminal domain"/>
    <property type="match status" value="3"/>
</dbReference>
<evidence type="ECO:0000313" key="3">
    <source>
        <dbReference type="EMBL" id="CAD5115533.1"/>
    </source>
</evidence>